<dbReference type="PROSITE" id="PS50105">
    <property type="entry name" value="SAM_DOMAIN"/>
    <property type="match status" value="1"/>
</dbReference>
<dbReference type="Pfam" id="PF21524">
    <property type="entry name" value="SAMD1_WH"/>
    <property type="match status" value="1"/>
</dbReference>
<evidence type="ECO:0000256" key="4">
    <source>
        <dbReference type="ARBA" id="ARBA00023242"/>
    </source>
</evidence>
<evidence type="ECO:0000313" key="9">
    <source>
        <dbReference type="Proteomes" id="UP000694701"/>
    </source>
</evidence>
<dbReference type="Pfam" id="PF00536">
    <property type="entry name" value="SAM_1"/>
    <property type="match status" value="1"/>
</dbReference>
<dbReference type="GO" id="GO:0006325">
    <property type="term" value="P:chromatin organization"/>
    <property type="evidence" value="ECO:0007669"/>
    <property type="project" value="UniProtKB-KW"/>
</dbReference>
<evidence type="ECO:0000259" key="6">
    <source>
        <dbReference type="PROSITE" id="PS50105"/>
    </source>
</evidence>
<dbReference type="Proteomes" id="UP000694701">
    <property type="component" value="Unplaced"/>
</dbReference>
<dbReference type="InterPro" id="IPR001660">
    <property type="entry name" value="SAM"/>
</dbReference>
<dbReference type="AlphaFoldDB" id="A0A8C2E5K0"/>
<dbReference type="GO" id="GO:0003682">
    <property type="term" value="F:chromatin binding"/>
    <property type="evidence" value="ECO:0007669"/>
    <property type="project" value="TreeGrafter"/>
</dbReference>
<dbReference type="PANTHER" id="PTHR12247:SF139">
    <property type="entry name" value="ATHERIN-RELATED"/>
    <property type="match status" value="1"/>
</dbReference>
<dbReference type="GO" id="GO:0005634">
    <property type="term" value="C:nucleus"/>
    <property type="evidence" value="ECO:0007669"/>
    <property type="project" value="UniProtKB-SubCell"/>
</dbReference>
<evidence type="ECO:0000256" key="2">
    <source>
        <dbReference type="ARBA" id="ARBA00022553"/>
    </source>
</evidence>
<evidence type="ECO:0000256" key="1">
    <source>
        <dbReference type="ARBA" id="ARBA00004123"/>
    </source>
</evidence>
<dbReference type="PROSITE" id="PS52014">
    <property type="entry name" value="SAMD1_WH"/>
    <property type="match status" value="1"/>
</dbReference>
<feature type="domain" description="SAMD1-like winged helix (WH)" evidence="7">
    <location>
        <begin position="1"/>
        <end position="73"/>
    </location>
</feature>
<dbReference type="GO" id="GO:0003677">
    <property type="term" value="F:DNA binding"/>
    <property type="evidence" value="ECO:0007669"/>
    <property type="project" value="InterPro"/>
</dbReference>
<feature type="region of interest" description="Disordered" evidence="5">
    <location>
        <begin position="76"/>
        <end position="180"/>
    </location>
</feature>
<sequence>MSEPYREWILGSIDSLRSRKARPDLDRICRMVKRRHGSDWDRTRSELEKLIEEQTVLKVNYKGSVSYRNAAKVLRGRRKPEQSKCAVKQPSLADWSTGDSALGPVDEEDHMEDMEDEMSTTAGMDSSMDEEGDESSLDAMCAQSTADSGISMSPITSSNTSQPVPSPTSSKNSPTHDSLRQDADSTYILPERTQPAAQQDTGSVALMQQPAAICLSTLQAEEGPRVEESVLGPDPLLSDCTATPVSMSTLRFQSQHSICPVPLGHIVSVCLQDEAAMSDGGPHAVSDPVEEGELCTKSTTEEETMEGNNVNNGGMNNGNDVVKKEIGQDPLLWSVADVASYFSSVGFPEQALAFRTQEIDGKSLLLMQRSDVLTGLSIRLGPALKIYENHVKVLQRSHFQDDSRLFS</sequence>
<comment type="subcellular location">
    <subcellularLocation>
        <location evidence="1">Nucleus</location>
    </subcellularLocation>
</comment>
<dbReference type="InterPro" id="IPR048589">
    <property type="entry name" value="SAMD1-like_WH"/>
</dbReference>
<dbReference type="InterPro" id="IPR013761">
    <property type="entry name" value="SAM/pointed_sf"/>
</dbReference>
<keyword evidence="3" id="KW-0156">Chromatin regulator</keyword>
<evidence type="ECO:0000259" key="7">
    <source>
        <dbReference type="PROSITE" id="PS52014"/>
    </source>
</evidence>
<name>A0A8C2E5K0_CYPCA</name>
<dbReference type="GO" id="GO:0042393">
    <property type="term" value="F:histone binding"/>
    <property type="evidence" value="ECO:0007669"/>
    <property type="project" value="TreeGrafter"/>
</dbReference>
<keyword evidence="4" id="KW-0539">Nucleus</keyword>
<keyword evidence="2" id="KW-0597">Phosphoprotein</keyword>
<dbReference type="SMART" id="SM00454">
    <property type="entry name" value="SAM"/>
    <property type="match status" value="1"/>
</dbReference>
<proteinExistence type="predicted"/>
<dbReference type="Gene3D" id="1.10.150.50">
    <property type="entry name" value="Transcription Factor, Ets-1"/>
    <property type="match status" value="1"/>
</dbReference>
<reference evidence="8" key="1">
    <citation type="submission" date="2025-08" db="UniProtKB">
        <authorList>
            <consortium name="Ensembl"/>
        </authorList>
    </citation>
    <scope>IDENTIFICATION</scope>
</reference>
<dbReference type="PANTHER" id="PTHR12247">
    <property type="entry name" value="POLYCOMB GROUP PROTEIN"/>
    <property type="match status" value="1"/>
</dbReference>
<organism evidence="8 9">
    <name type="scientific">Cyprinus carpio</name>
    <name type="common">Common carp</name>
    <dbReference type="NCBI Taxonomy" id="7962"/>
    <lineage>
        <taxon>Eukaryota</taxon>
        <taxon>Metazoa</taxon>
        <taxon>Chordata</taxon>
        <taxon>Craniata</taxon>
        <taxon>Vertebrata</taxon>
        <taxon>Euteleostomi</taxon>
        <taxon>Actinopterygii</taxon>
        <taxon>Neopterygii</taxon>
        <taxon>Teleostei</taxon>
        <taxon>Ostariophysi</taxon>
        <taxon>Cypriniformes</taxon>
        <taxon>Cyprinidae</taxon>
        <taxon>Cyprininae</taxon>
        <taxon>Cyprinus</taxon>
    </lineage>
</organism>
<feature type="compositionally biased region" description="Polar residues" evidence="5">
    <location>
        <begin position="142"/>
        <end position="176"/>
    </location>
</feature>
<feature type="compositionally biased region" description="Acidic residues" evidence="5">
    <location>
        <begin position="127"/>
        <end position="136"/>
    </location>
</feature>
<evidence type="ECO:0000313" key="8">
    <source>
        <dbReference type="Ensembl" id="ENSCCRP00020035837.1"/>
    </source>
</evidence>
<dbReference type="CDD" id="cd09583">
    <property type="entry name" value="SAM_Atherin-like"/>
    <property type="match status" value="1"/>
</dbReference>
<dbReference type="SUPFAM" id="SSF47769">
    <property type="entry name" value="SAM/Pointed domain"/>
    <property type="match status" value="1"/>
</dbReference>
<dbReference type="Ensembl" id="ENSCCRT00020039127.1">
    <property type="protein sequence ID" value="ENSCCRP00020035837.1"/>
    <property type="gene ID" value="ENSCCRG00020016039.1"/>
</dbReference>
<feature type="domain" description="SAM" evidence="6">
    <location>
        <begin position="333"/>
        <end position="381"/>
    </location>
</feature>
<evidence type="ECO:0000256" key="3">
    <source>
        <dbReference type="ARBA" id="ARBA00022853"/>
    </source>
</evidence>
<dbReference type="InterPro" id="IPR050548">
    <property type="entry name" value="PcG_chromatin_remod_factors"/>
</dbReference>
<accession>A0A8C2E5K0</accession>
<dbReference type="GO" id="GO:0045892">
    <property type="term" value="P:negative regulation of DNA-templated transcription"/>
    <property type="evidence" value="ECO:0007669"/>
    <property type="project" value="TreeGrafter"/>
</dbReference>
<feature type="compositionally biased region" description="Acidic residues" evidence="5">
    <location>
        <begin position="105"/>
        <end position="118"/>
    </location>
</feature>
<protein>
    <submittedName>
        <fullName evidence="8">Sterile alpha motif domain containing 1a</fullName>
    </submittedName>
</protein>
<evidence type="ECO:0000256" key="5">
    <source>
        <dbReference type="SAM" id="MobiDB-lite"/>
    </source>
</evidence>